<sequence>MARTQRSIESIVEIARMRYDERQTPVEIAWKLDISTSTVSRALKLAMQMGFVEIRVTAAGYRDLTLEAALVQKFGLRQAFVVRHESGVNALNTVARVVASHLEDQMVAGTILGVSDGESVAAVADCVRRGKSDDIDIVSMIGGVGSPQVHTHSTEICSVMAKNANGRTWQLPAPAFVVDVRKAAGFMEETLVRSVFSMIERATIAVVGIGAMSPQAAIFRHGMLDAKAMDTLSNKGAVGSICARFFDAEGRTINSEFDDRTMAVSLEALRRIPDRLGVAVGTEKITAISASMRGRLINGIATDRDTAEALLSNPPEGHS</sequence>
<keyword evidence="4" id="KW-0804">Transcription</keyword>
<evidence type="ECO:0000256" key="4">
    <source>
        <dbReference type="ARBA" id="ARBA00023163"/>
    </source>
</evidence>
<protein>
    <submittedName>
        <fullName evidence="6">DNA-binding transcriptional regulator LsrR (DeoR family)</fullName>
    </submittedName>
</protein>
<comment type="caution">
    <text evidence="6">The sequence shown here is derived from an EMBL/GenBank/DDBJ whole genome shotgun (WGS) entry which is preliminary data.</text>
</comment>
<keyword evidence="7" id="KW-1185">Reference proteome</keyword>
<dbReference type="SUPFAM" id="SSF46785">
    <property type="entry name" value="Winged helix' DNA-binding domain"/>
    <property type="match status" value="1"/>
</dbReference>
<dbReference type="GO" id="GO:0003677">
    <property type="term" value="F:DNA binding"/>
    <property type="evidence" value="ECO:0007669"/>
    <property type="project" value="UniProtKB-KW"/>
</dbReference>
<keyword evidence="3 6" id="KW-0238">DNA-binding</keyword>
<evidence type="ECO:0000313" key="7">
    <source>
        <dbReference type="Proteomes" id="UP000549052"/>
    </source>
</evidence>
<dbReference type="RefSeq" id="WP_182550273.1">
    <property type="nucleotide sequence ID" value="NZ_JACGXN010000005.1"/>
</dbReference>
<dbReference type="InterPro" id="IPR036390">
    <property type="entry name" value="WH_DNA-bd_sf"/>
</dbReference>
<keyword evidence="2" id="KW-0805">Transcription regulation</keyword>
<dbReference type="SUPFAM" id="SSF100950">
    <property type="entry name" value="NagB/RpiA/CoA transferase-like"/>
    <property type="match status" value="1"/>
</dbReference>
<comment type="similarity">
    <text evidence="1">Belongs to the SorC transcriptional regulatory family.</text>
</comment>
<dbReference type="Gene3D" id="3.40.50.1360">
    <property type="match status" value="1"/>
</dbReference>
<reference evidence="6 7" key="1">
    <citation type="submission" date="2020-07" db="EMBL/GenBank/DDBJ databases">
        <title>Genomic Encyclopedia of Type Strains, Phase IV (KMG-V): Genome sequencing to study the core and pangenomes of soil and plant-associated prokaryotes.</title>
        <authorList>
            <person name="Whitman W."/>
        </authorList>
    </citation>
    <scope>NUCLEOTIDE SEQUENCE [LARGE SCALE GENOMIC DNA]</scope>
    <source>
        <strain evidence="6 7">AN3</strain>
    </source>
</reference>
<feature type="domain" description="Sugar-binding" evidence="5">
    <location>
        <begin position="63"/>
        <end position="312"/>
    </location>
</feature>
<dbReference type="InterPro" id="IPR037171">
    <property type="entry name" value="NagB/RpiA_transferase-like"/>
</dbReference>
<evidence type="ECO:0000259" key="5">
    <source>
        <dbReference type="Pfam" id="PF04198"/>
    </source>
</evidence>
<evidence type="ECO:0000256" key="2">
    <source>
        <dbReference type="ARBA" id="ARBA00023015"/>
    </source>
</evidence>
<proteinExistence type="inferred from homology"/>
<evidence type="ECO:0000313" key="6">
    <source>
        <dbReference type="EMBL" id="MBA8879623.1"/>
    </source>
</evidence>
<dbReference type="InterPro" id="IPR007324">
    <property type="entry name" value="Sugar-bd_dom_put"/>
</dbReference>
<dbReference type="InterPro" id="IPR051054">
    <property type="entry name" value="SorC_transcr_regulators"/>
</dbReference>
<gene>
    <name evidence="6" type="ORF">FHW16_003342</name>
</gene>
<name>A0A839EH83_9HYPH</name>
<accession>A0A839EH83</accession>
<evidence type="ECO:0000256" key="3">
    <source>
        <dbReference type="ARBA" id="ARBA00023125"/>
    </source>
</evidence>
<organism evidence="6 7">
    <name type="scientific">Phyllobacterium myrsinacearum</name>
    <dbReference type="NCBI Taxonomy" id="28101"/>
    <lineage>
        <taxon>Bacteria</taxon>
        <taxon>Pseudomonadati</taxon>
        <taxon>Pseudomonadota</taxon>
        <taxon>Alphaproteobacteria</taxon>
        <taxon>Hyphomicrobiales</taxon>
        <taxon>Phyllobacteriaceae</taxon>
        <taxon>Phyllobacterium</taxon>
    </lineage>
</organism>
<dbReference type="Proteomes" id="UP000549052">
    <property type="component" value="Unassembled WGS sequence"/>
</dbReference>
<dbReference type="AlphaFoldDB" id="A0A839EH83"/>
<dbReference type="PANTHER" id="PTHR34294:SF1">
    <property type="entry name" value="TRANSCRIPTIONAL REGULATOR LSRR"/>
    <property type="match status" value="1"/>
</dbReference>
<evidence type="ECO:0000256" key="1">
    <source>
        <dbReference type="ARBA" id="ARBA00010466"/>
    </source>
</evidence>
<dbReference type="Pfam" id="PF04198">
    <property type="entry name" value="Sugar-bind"/>
    <property type="match status" value="1"/>
</dbReference>
<dbReference type="PANTHER" id="PTHR34294">
    <property type="entry name" value="TRANSCRIPTIONAL REGULATOR-RELATED"/>
    <property type="match status" value="1"/>
</dbReference>
<dbReference type="EMBL" id="JACGXN010000005">
    <property type="protein sequence ID" value="MBA8879623.1"/>
    <property type="molecule type" value="Genomic_DNA"/>
</dbReference>
<dbReference type="Gene3D" id="1.10.10.60">
    <property type="entry name" value="Homeodomain-like"/>
    <property type="match status" value="1"/>
</dbReference>
<dbReference type="GO" id="GO:0030246">
    <property type="term" value="F:carbohydrate binding"/>
    <property type="evidence" value="ECO:0007669"/>
    <property type="project" value="InterPro"/>
</dbReference>